<name>A0ACC1A902_9ROSI</name>
<sequence>MSSSISFPVSIILLLLHLAISASAAYPGNSYKHEEVTLEVDDDLPTLPDIQWRSNDYLSRYYYRNTCPDVEKIIYGKVKEWYGKDKSIAAGLLRLHFHDCAVRGCDASILLNHERSERMANVSKPLRGFEVIDDIKKEIEKKCPRTVSCADILTAAARDATGMVDGGRYWTVEYGRKDGFYSYDTEADELVPKGHESITSLLELFQSMGLDVSDLVILSGAHTIGRSSCGAIQDRIYNFNGYGKPDEPIDKKYLNYLQRKCRWASEYVDLDATTPNTFDTNYYQNLEKKMGLLSTDQLLYSDSRTKCIATALADMKSHTYTQLFGAAMTKLGKVNVLTGKDGGEIRTDCSVVNSHKY</sequence>
<dbReference type="Proteomes" id="UP001164250">
    <property type="component" value="Chromosome 12"/>
</dbReference>
<keyword evidence="2" id="KW-1185">Reference proteome</keyword>
<evidence type="ECO:0000313" key="2">
    <source>
        <dbReference type="Proteomes" id="UP001164250"/>
    </source>
</evidence>
<comment type="caution">
    <text evidence="1">The sequence shown here is derived from an EMBL/GenBank/DDBJ whole genome shotgun (WGS) entry which is preliminary data.</text>
</comment>
<protein>
    <submittedName>
        <fullName evidence="1">Uncharacterized protein</fullName>
    </submittedName>
</protein>
<organism evidence="1 2">
    <name type="scientific">Pistacia atlantica</name>
    <dbReference type="NCBI Taxonomy" id="434234"/>
    <lineage>
        <taxon>Eukaryota</taxon>
        <taxon>Viridiplantae</taxon>
        <taxon>Streptophyta</taxon>
        <taxon>Embryophyta</taxon>
        <taxon>Tracheophyta</taxon>
        <taxon>Spermatophyta</taxon>
        <taxon>Magnoliopsida</taxon>
        <taxon>eudicotyledons</taxon>
        <taxon>Gunneridae</taxon>
        <taxon>Pentapetalae</taxon>
        <taxon>rosids</taxon>
        <taxon>malvids</taxon>
        <taxon>Sapindales</taxon>
        <taxon>Anacardiaceae</taxon>
        <taxon>Pistacia</taxon>
    </lineage>
</organism>
<evidence type="ECO:0000313" key="1">
    <source>
        <dbReference type="EMBL" id="KAJ0082725.1"/>
    </source>
</evidence>
<accession>A0ACC1A902</accession>
<reference evidence="2" key="1">
    <citation type="journal article" date="2023" name="G3 (Bethesda)">
        <title>Genome assembly and association tests identify interacting loci associated with vigor, precocity, and sex in interspecific pistachio rootstocks.</title>
        <authorList>
            <person name="Palmer W."/>
            <person name="Jacygrad E."/>
            <person name="Sagayaradj S."/>
            <person name="Cavanaugh K."/>
            <person name="Han R."/>
            <person name="Bertier L."/>
            <person name="Beede B."/>
            <person name="Kafkas S."/>
            <person name="Golino D."/>
            <person name="Preece J."/>
            <person name="Michelmore R."/>
        </authorList>
    </citation>
    <scope>NUCLEOTIDE SEQUENCE [LARGE SCALE GENOMIC DNA]</scope>
</reference>
<proteinExistence type="predicted"/>
<dbReference type="EMBL" id="CM047908">
    <property type="protein sequence ID" value="KAJ0082725.1"/>
    <property type="molecule type" value="Genomic_DNA"/>
</dbReference>
<gene>
    <name evidence="1" type="ORF">Patl1_11968</name>
</gene>